<name>A0A165PLE2_EXIGL</name>
<dbReference type="OrthoDB" id="411632at2759"/>
<protein>
    <recommendedName>
        <fullName evidence="3">Glycosyltransferase family 15 protein</fullName>
    </recommendedName>
</protein>
<gene>
    <name evidence="1" type="ORF">EXIGLDRAFT_734484</name>
</gene>
<evidence type="ECO:0000313" key="1">
    <source>
        <dbReference type="EMBL" id="KZW02338.1"/>
    </source>
</evidence>
<dbReference type="Proteomes" id="UP000077266">
    <property type="component" value="Unassembled WGS sequence"/>
</dbReference>
<proteinExistence type="predicted"/>
<organism evidence="1 2">
    <name type="scientific">Exidia glandulosa HHB12029</name>
    <dbReference type="NCBI Taxonomy" id="1314781"/>
    <lineage>
        <taxon>Eukaryota</taxon>
        <taxon>Fungi</taxon>
        <taxon>Dikarya</taxon>
        <taxon>Basidiomycota</taxon>
        <taxon>Agaricomycotina</taxon>
        <taxon>Agaricomycetes</taxon>
        <taxon>Auriculariales</taxon>
        <taxon>Exidiaceae</taxon>
        <taxon>Exidia</taxon>
    </lineage>
</organism>
<accession>A0A165PLE2</accession>
<dbReference type="STRING" id="1314781.A0A165PLE2"/>
<sequence>MRRSLVGILVLVSFVTLFLLYTNSSIVLSATDSLFSRWQSHIWSLYDPEPENVLLVTGYFPFGASKHSHGEYDEWMRLFLETMHADVYMFTTPQLADTVRRLRGPLPLIVDTRWSSPKDIPPLASPKRRAQLEAQQEKDREKAYHNADLYAVWAAKTFFVDTALKSQHLSRDPYEYAFWMDIGTFRRPHAFRRWPEVGAVRKFWKTVSKESGTPAEDLVVVPIQWQPPESSRNWNESMGPLDIDFAIGSMFGGTPKAMEWWNKVYFTYFYHYIDRGLFVGKDQTMWNALFWLYPKRFLTVWANDPQTMPGKNRGEGAGDCGGWWGYYVYWLAPPTERSATEKEFLKYTRCRRIRALSMETVLRRTLGGQWVPPIPSLPLIDPPAA</sequence>
<reference evidence="1 2" key="1">
    <citation type="journal article" date="2016" name="Mol. Biol. Evol.">
        <title>Comparative Genomics of Early-Diverging Mushroom-Forming Fungi Provides Insights into the Origins of Lignocellulose Decay Capabilities.</title>
        <authorList>
            <person name="Nagy L.G."/>
            <person name="Riley R."/>
            <person name="Tritt A."/>
            <person name="Adam C."/>
            <person name="Daum C."/>
            <person name="Floudas D."/>
            <person name="Sun H."/>
            <person name="Yadav J.S."/>
            <person name="Pangilinan J."/>
            <person name="Larsson K.H."/>
            <person name="Matsuura K."/>
            <person name="Barry K."/>
            <person name="Labutti K."/>
            <person name="Kuo R."/>
            <person name="Ohm R.A."/>
            <person name="Bhattacharya S.S."/>
            <person name="Shirouzu T."/>
            <person name="Yoshinaga Y."/>
            <person name="Martin F.M."/>
            <person name="Grigoriev I.V."/>
            <person name="Hibbett D.S."/>
        </authorList>
    </citation>
    <scope>NUCLEOTIDE SEQUENCE [LARGE SCALE GENOMIC DNA]</scope>
    <source>
        <strain evidence="1 2">HHB12029</strain>
    </source>
</reference>
<dbReference type="AlphaFoldDB" id="A0A165PLE2"/>
<dbReference type="EMBL" id="KV425888">
    <property type="protein sequence ID" value="KZW02338.1"/>
    <property type="molecule type" value="Genomic_DNA"/>
</dbReference>
<evidence type="ECO:0000313" key="2">
    <source>
        <dbReference type="Proteomes" id="UP000077266"/>
    </source>
</evidence>
<evidence type="ECO:0008006" key="3">
    <source>
        <dbReference type="Google" id="ProtNLM"/>
    </source>
</evidence>
<dbReference type="InParanoid" id="A0A165PLE2"/>
<keyword evidence="2" id="KW-1185">Reference proteome</keyword>